<evidence type="ECO:0000313" key="2">
    <source>
        <dbReference type="RefSeq" id="XP_075097923.1"/>
    </source>
</evidence>
<organism evidence="1 2">
    <name type="scientific">Nicotiana tabacum</name>
    <name type="common">Common tobacco</name>
    <dbReference type="NCBI Taxonomy" id="4097"/>
    <lineage>
        <taxon>Eukaryota</taxon>
        <taxon>Viridiplantae</taxon>
        <taxon>Streptophyta</taxon>
        <taxon>Embryophyta</taxon>
        <taxon>Tracheophyta</taxon>
        <taxon>Spermatophyta</taxon>
        <taxon>Magnoliopsida</taxon>
        <taxon>eudicotyledons</taxon>
        <taxon>Gunneridae</taxon>
        <taxon>Pentapetalae</taxon>
        <taxon>asterids</taxon>
        <taxon>lamiids</taxon>
        <taxon>Solanales</taxon>
        <taxon>Solanaceae</taxon>
        <taxon>Nicotianoideae</taxon>
        <taxon>Nicotianeae</taxon>
        <taxon>Nicotiana</taxon>
    </lineage>
</organism>
<protein>
    <submittedName>
        <fullName evidence="2">Uncharacterized protein LOC142175241</fullName>
    </submittedName>
</protein>
<gene>
    <name evidence="2" type="primary">LOC142175241</name>
</gene>
<dbReference type="RefSeq" id="XP_075097923.1">
    <property type="nucleotide sequence ID" value="XM_075241822.1"/>
</dbReference>
<reference evidence="2" key="2">
    <citation type="submission" date="2025-08" db="UniProtKB">
        <authorList>
            <consortium name="RefSeq"/>
        </authorList>
    </citation>
    <scope>IDENTIFICATION</scope>
    <source>
        <tissue evidence="2">Leaf</tissue>
    </source>
</reference>
<keyword evidence="1" id="KW-1185">Reference proteome</keyword>
<dbReference type="Proteomes" id="UP000790787">
    <property type="component" value="Chromosome 21"/>
</dbReference>
<accession>A0AC58TL12</accession>
<proteinExistence type="predicted"/>
<sequence>MVNALEGMGSYTYAPKKLSLDMDNKATPPSKPSIVKLPQLELKPLPSHLRYKFLGCNETLPIIISSLLNDVQVEHLLETLREHRRAIGWTIADIRVIPTSICEHKIQLDEERKPSVEYQRRLNPSMQEVVKKEIIKWLDVGVVYPIADSPWRTKRRRHKSVWDLCFYLDAIWAMQCPGYISTVHDVDFLVHGGGFIKVFMDDFFVVGDFFEHCLDNIRQVLKRCEETNLVLNWGKCHFMVDEGIVLGHKISKQGIEVDREKIEVISKLLPPNLVKSVRSFSGHAGFYRRLIKDLSKIASSM</sequence>
<evidence type="ECO:0000313" key="1">
    <source>
        <dbReference type="Proteomes" id="UP000790787"/>
    </source>
</evidence>
<name>A0AC58TL12_TOBAC</name>
<reference evidence="1" key="1">
    <citation type="journal article" date="2014" name="Nat. Commun.">
        <title>The tobacco genome sequence and its comparison with those of tomato and potato.</title>
        <authorList>
            <person name="Sierro N."/>
            <person name="Battey J.N."/>
            <person name="Ouadi S."/>
            <person name="Bakaher N."/>
            <person name="Bovet L."/>
            <person name="Willig A."/>
            <person name="Goepfert S."/>
            <person name="Peitsch M.C."/>
            <person name="Ivanov N.V."/>
        </authorList>
    </citation>
    <scope>NUCLEOTIDE SEQUENCE [LARGE SCALE GENOMIC DNA]</scope>
</reference>